<dbReference type="Gene3D" id="2.30.29.30">
    <property type="entry name" value="Pleckstrin-homology domain (PH domain)/Phosphotyrosine-binding domain (PTB)"/>
    <property type="match status" value="1"/>
</dbReference>
<evidence type="ECO:0000256" key="4">
    <source>
        <dbReference type="ARBA" id="ARBA00023242"/>
    </source>
</evidence>
<dbReference type="Proteomes" id="UP001479436">
    <property type="component" value="Unassembled WGS sequence"/>
</dbReference>
<organism evidence="5 6">
    <name type="scientific">Basidiobolus ranarum</name>
    <dbReference type="NCBI Taxonomy" id="34480"/>
    <lineage>
        <taxon>Eukaryota</taxon>
        <taxon>Fungi</taxon>
        <taxon>Fungi incertae sedis</taxon>
        <taxon>Zoopagomycota</taxon>
        <taxon>Entomophthoromycotina</taxon>
        <taxon>Basidiobolomycetes</taxon>
        <taxon>Basidiobolales</taxon>
        <taxon>Basidiobolaceae</taxon>
        <taxon>Basidiobolus</taxon>
    </lineage>
</organism>
<evidence type="ECO:0000313" key="5">
    <source>
        <dbReference type="EMBL" id="KAK9710128.1"/>
    </source>
</evidence>
<keyword evidence="3" id="KW-0963">Cytoplasm</keyword>
<protein>
    <submittedName>
        <fullName evidence="5">Uncharacterized protein</fullName>
    </submittedName>
</protein>
<dbReference type="Pfam" id="PF03517">
    <property type="entry name" value="Voldacs"/>
    <property type="match status" value="1"/>
</dbReference>
<dbReference type="EMBL" id="JASJQH010007362">
    <property type="protein sequence ID" value="KAK9710128.1"/>
    <property type="molecule type" value="Genomic_DNA"/>
</dbReference>
<comment type="caution">
    <text evidence="5">The sequence shown here is derived from an EMBL/GenBank/DDBJ whole genome shotgun (WGS) entry which is preliminary data.</text>
</comment>
<keyword evidence="4" id="KW-0539">Nucleus</keyword>
<comment type="subcellular location">
    <subcellularLocation>
        <location evidence="2">Cytoplasm</location>
    </subcellularLocation>
    <subcellularLocation>
        <location evidence="1">Nucleus</location>
    </subcellularLocation>
</comment>
<evidence type="ECO:0000313" key="6">
    <source>
        <dbReference type="Proteomes" id="UP001479436"/>
    </source>
</evidence>
<dbReference type="InterPro" id="IPR011993">
    <property type="entry name" value="PH-like_dom_sf"/>
</dbReference>
<accession>A0ABR2VYG4</accession>
<dbReference type="PANTHER" id="PTHR21399">
    <property type="entry name" value="CHLORIDE CONDUCTANCE REGULATORY PROTEIN ICLN"/>
    <property type="match status" value="1"/>
</dbReference>
<reference evidence="5 6" key="1">
    <citation type="submission" date="2023-04" db="EMBL/GenBank/DDBJ databases">
        <title>Genome of Basidiobolus ranarum AG-B5.</title>
        <authorList>
            <person name="Stajich J.E."/>
            <person name="Carter-House D."/>
            <person name="Gryganskyi A."/>
        </authorList>
    </citation>
    <scope>NUCLEOTIDE SEQUENCE [LARGE SCALE GENOMIC DNA]</scope>
    <source>
        <strain evidence="5 6">AG-B5</strain>
    </source>
</reference>
<name>A0ABR2VYG4_9FUNG</name>
<dbReference type="InterPro" id="IPR039924">
    <property type="entry name" value="ICln/Lot5/Saf5"/>
</dbReference>
<gene>
    <name evidence="5" type="ORF">K7432_008623</name>
</gene>
<evidence type="ECO:0000256" key="3">
    <source>
        <dbReference type="ARBA" id="ARBA00022490"/>
    </source>
</evidence>
<keyword evidence="6" id="KW-1185">Reference proteome</keyword>
<evidence type="ECO:0000256" key="2">
    <source>
        <dbReference type="ARBA" id="ARBA00004496"/>
    </source>
</evidence>
<dbReference type="PANTHER" id="PTHR21399:SF0">
    <property type="entry name" value="METHYLOSOME SUBUNIT PICLN"/>
    <property type="match status" value="1"/>
</dbReference>
<proteinExistence type="predicted"/>
<evidence type="ECO:0000256" key="1">
    <source>
        <dbReference type="ARBA" id="ARBA00004123"/>
    </source>
</evidence>
<sequence length="197" mass="22092">MSIAFLTSTPDFTQAESPKLRYALEEVNIFFSPNIFGSQFEEGTLYVAENLLYFFSHGSAMGISIEYPSIIVHAIDPTGPGIYCQLQGNPLNPNQSNVQINNLGPNEYIDFTELRLIPKDGSILVPLYQAISDCASLHPDLFDNEDEGDWFTGESNDMEFTEQGQETLERLDSLIEMPSPQQFLEMVEESSQHPSQP</sequence>